<protein>
    <recommendedName>
        <fullName evidence="4">Cohesin domain-containing protein</fullName>
    </recommendedName>
</protein>
<evidence type="ECO:0000313" key="3">
    <source>
        <dbReference type="Proteomes" id="UP000823935"/>
    </source>
</evidence>
<evidence type="ECO:0008006" key="4">
    <source>
        <dbReference type="Google" id="ProtNLM"/>
    </source>
</evidence>
<evidence type="ECO:0000313" key="2">
    <source>
        <dbReference type="EMBL" id="HIS31453.1"/>
    </source>
</evidence>
<name>A0A9D1ET46_9FIRM</name>
<evidence type="ECO:0000256" key="1">
    <source>
        <dbReference type="SAM" id="SignalP"/>
    </source>
</evidence>
<dbReference type="EMBL" id="DVIQ01000041">
    <property type="protein sequence ID" value="HIS31453.1"/>
    <property type="molecule type" value="Genomic_DNA"/>
</dbReference>
<reference evidence="2" key="2">
    <citation type="journal article" date="2021" name="PeerJ">
        <title>Extensive microbial diversity within the chicken gut microbiome revealed by metagenomics and culture.</title>
        <authorList>
            <person name="Gilroy R."/>
            <person name="Ravi A."/>
            <person name="Getino M."/>
            <person name="Pursley I."/>
            <person name="Horton D.L."/>
            <person name="Alikhan N.F."/>
            <person name="Baker D."/>
            <person name="Gharbi K."/>
            <person name="Hall N."/>
            <person name="Watson M."/>
            <person name="Adriaenssens E.M."/>
            <person name="Foster-Nyarko E."/>
            <person name="Jarju S."/>
            <person name="Secka A."/>
            <person name="Antonio M."/>
            <person name="Oren A."/>
            <person name="Chaudhuri R.R."/>
            <person name="La Ragione R."/>
            <person name="Hildebrand F."/>
            <person name="Pallen M.J."/>
        </authorList>
    </citation>
    <scope>NUCLEOTIDE SEQUENCE</scope>
    <source>
        <strain evidence="2">CHK190-19873</strain>
    </source>
</reference>
<feature type="signal peptide" evidence="1">
    <location>
        <begin position="1"/>
        <end position="33"/>
    </location>
</feature>
<organism evidence="2 3">
    <name type="scientific">Candidatus Limivivens intestinipullorum</name>
    <dbReference type="NCBI Taxonomy" id="2840858"/>
    <lineage>
        <taxon>Bacteria</taxon>
        <taxon>Bacillati</taxon>
        <taxon>Bacillota</taxon>
        <taxon>Clostridia</taxon>
        <taxon>Lachnospirales</taxon>
        <taxon>Lachnospiraceae</taxon>
        <taxon>Lachnospiraceae incertae sedis</taxon>
        <taxon>Candidatus Limivivens</taxon>
    </lineage>
</organism>
<keyword evidence="1" id="KW-0732">Signal</keyword>
<proteinExistence type="predicted"/>
<accession>A0A9D1ET46</accession>
<dbReference type="AlphaFoldDB" id="A0A9D1ET46"/>
<sequence>MKEKAMNVMKKFWGSFLLCLMAAVLLPGFTSEAASKKPVCAKSQTVYIYDTKYSQMADTVYSGYIYIKNLDSKAKITNIKSSNKKIRAYYVNNSFQKMNALSIEPANVTSTNRVKSGEKAKITFTVKQNGKSYKLSCRLTFKKAPSPVKTLKIGNKNYASAFKGKSDKTIKISGSKVKISMKAASGFKIDKIQASYSNGKTKKIKNGSKISTKNLTGISVYYSVKKKPTYYQKPKRWSGLVSSPLQEYIYLNVNN</sequence>
<gene>
    <name evidence="2" type="ORF">IAB44_07910</name>
</gene>
<dbReference type="Proteomes" id="UP000823935">
    <property type="component" value="Unassembled WGS sequence"/>
</dbReference>
<comment type="caution">
    <text evidence="2">The sequence shown here is derived from an EMBL/GenBank/DDBJ whole genome shotgun (WGS) entry which is preliminary data.</text>
</comment>
<feature type="chain" id="PRO_5038679668" description="Cohesin domain-containing protein" evidence="1">
    <location>
        <begin position="34"/>
        <end position="255"/>
    </location>
</feature>
<reference evidence="2" key="1">
    <citation type="submission" date="2020-10" db="EMBL/GenBank/DDBJ databases">
        <authorList>
            <person name="Gilroy R."/>
        </authorList>
    </citation>
    <scope>NUCLEOTIDE SEQUENCE</scope>
    <source>
        <strain evidence="2">CHK190-19873</strain>
    </source>
</reference>